<sequence>MNETKQPLRDVLAKFEQQGNVTFDVKWIIPREKTLSKEVAIEFEQKPFWEAMDLLMDAAGLRIDNFDRSTVALKRAPAFAFPSDSVPVAKPITQGAFQARLERHGMFDQLDVVIRPEPWVGQPYVVGYEATVFFADSQSRTYRPKFLIWVYDMSDAVSLRIERDDWPEGVAVRKVDVTAQLKIGQEWNQCTLPPVSQLAPREIDALDGLIRIERAGFEKKTNAKYDEYGLNLRMEGVGLAEDKKLHELFALVGPEGSSIDPRKTGVSRGETNNIKWTWVDLGFAPDKVGGVFENYRLSLLLEDGSKQVIGPIGEIAPKIADAGISQIAIAKARLLPGEFKLLGYGVRVPWDKVRLDVGEQLLKPEGHGRGSGYPHEMTFDFETDQIRTRRSQWKLVVEAPTKSVDRTLTFSFDDVEIPDE</sequence>
<proteinExistence type="predicted"/>
<organism evidence="1 2">
    <name type="scientific">Aeoliella straminimaris</name>
    <dbReference type="NCBI Taxonomy" id="2954799"/>
    <lineage>
        <taxon>Bacteria</taxon>
        <taxon>Pseudomonadati</taxon>
        <taxon>Planctomycetota</taxon>
        <taxon>Planctomycetia</taxon>
        <taxon>Pirellulales</taxon>
        <taxon>Lacipirellulaceae</taxon>
        <taxon>Aeoliella</taxon>
    </lineage>
</organism>
<gene>
    <name evidence="1" type="ORF">NG895_03125</name>
</gene>
<name>A0A9X2FB97_9BACT</name>
<reference evidence="1" key="1">
    <citation type="submission" date="2022-06" db="EMBL/GenBank/DDBJ databases">
        <title>Aeoliella straminimaris, a novel planctomycete from sediments.</title>
        <authorList>
            <person name="Vitorino I.R."/>
            <person name="Lage O.M."/>
        </authorList>
    </citation>
    <scope>NUCLEOTIDE SEQUENCE</scope>
    <source>
        <strain evidence="1">ICT_H6.2</strain>
    </source>
</reference>
<comment type="caution">
    <text evidence="1">The sequence shown here is derived from an EMBL/GenBank/DDBJ whole genome shotgun (WGS) entry which is preliminary data.</text>
</comment>
<evidence type="ECO:0000313" key="2">
    <source>
        <dbReference type="Proteomes" id="UP001155241"/>
    </source>
</evidence>
<evidence type="ECO:0000313" key="1">
    <source>
        <dbReference type="EMBL" id="MCO6042891.1"/>
    </source>
</evidence>
<dbReference type="RefSeq" id="WP_252850990.1">
    <property type="nucleotide sequence ID" value="NZ_JAMXLR010000014.1"/>
</dbReference>
<protein>
    <submittedName>
        <fullName evidence="1">Uncharacterized protein</fullName>
    </submittedName>
</protein>
<accession>A0A9X2FB97</accession>
<keyword evidence="2" id="KW-1185">Reference proteome</keyword>
<dbReference type="EMBL" id="JAMXLR010000014">
    <property type="protein sequence ID" value="MCO6042891.1"/>
    <property type="molecule type" value="Genomic_DNA"/>
</dbReference>
<dbReference type="Proteomes" id="UP001155241">
    <property type="component" value="Unassembled WGS sequence"/>
</dbReference>
<dbReference type="AlphaFoldDB" id="A0A9X2FB97"/>